<dbReference type="RefSeq" id="WP_015725642.1">
    <property type="nucleotide sequence ID" value="NC_014972.1"/>
</dbReference>
<evidence type="ECO:0000259" key="7">
    <source>
        <dbReference type="Pfam" id="PF00892"/>
    </source>
</evidence>
<gene>
    <name evidence="8" type="ordered locus">Despr_2984</name>
</gene>
<evidence type="ECO:0000313" key="8">
    <source>
        <dbReference type="EMBL" id="ADW19117.1"/>
    </source>
</evidence>
<sequence>MQGEKHSTLQADLLLLLVALIWGFGFVAQRVGMDHLGPYTFNGIRFLLGGLCLLPLALGRATTPMVPKDRHIPLPWAGLLAGGILFIAATLQQVGITSTTAGKAGFITGLYVVLVPMLGLLVRERTHGGTWLGAVAAAIGLYLLSVSEDFRIEAGDLLVLIGAVFWAGHVLALSYLSPRTVPVRLAMVQFFVCGGLSLLTGVCLEPITLQAIIEATVPIFYGGVCSVGAGYTLQVVVQRKAHPSHAAILLSLESPFAALGGWLLLGEVLSGRAVVGCALMLAGMLVSQLWPMMVGRGKKAC</sequence>
<keyword evidence="3 6" id="KW-0812">Transmembrane</keyword>
<feature type="transmembrane region" description="Helical" evidence="6">
    <location>
        <begin position="157"/>
        <end position="176"/>
    </location>
</feature>
<dbReference type="InterPro" id="IPR051258">
    <property type="entry name" value="Diverse_Substrate_Transporter"/>
</dbReference>
<feature type="domain" description="EamA" evidence="7">
    <location>
        <begin position="11"/>
        <end position="145"/>
    </location>
</feature>
<proteinExistence type="predicted"/>
<keyword evidence="5 6" id="KW-0472">Membrane</keyword>
<feature type="transmembrane region" description="Helical" evidence="6">
    <location>
        <begin position="219"/>
        <end position="237"/>
    </location>
</feature>
<evidence type="ECO:0000313" key="9">
    <source>
        <dbReference type="Proteomes" id="UP000006365"/>
    </source>
</evidence>
<dbReference type="Proteomes" id="UP000006365">
    <property type="component" value="Chromosome"/>
</dbReference>
<dbReference type="PANTHER" id="PTHR42920:SF5">
    <property type="entry name" value="EAMA DOMAIN-CONTAINING PROTEIN"/>
    <property type="match status" value="1"/>
</dbReference>
<feature type="transmembrane region" description="Helical" evidence="6">
    <location>
        <begin position="246"/>
        <end position="265"/>
    </location>
</feature>
<keyword evidence="9" id="KW-1185">Reference proteome</keyword>
<evidence type="ECO:0000256" key="3">
    <source>
        <dbReference type="ARBA" id="ARBA00022692"/>
    </source>
</evidence>
<feature type="transmembrane region" description="Helical" evidence="6">
    <location>
        <begin position="12"/>
        <end position="31"/>
    </location>
</feature>
<keyword evidence="2" id="KW-1003">Cell membrane</keyword>
<comment type="subcellular location">
    <subcellularLocation>
        <location evidence="1">Cell membrane</location>
        <topology evidence="1">Multi-pass membrane protein</topology>
    </subcellularLocation>
</comment>
<name>A0A7U4DQH0_DESPD</name>
<feature type="domain" description="EamA" evidence="7">
    <location>
        <begin position="155"/>
        <end position="286"/>
    </location>
</feature>
<organism evidence="8 9">
    <name type="scientific">Desulfobulbus propionicus (strain ATCC 33891 / DSM 2032 / VKM B-1956 / 1pr3)</name>
    <dbReference type="NCBI Taxonomy" id="577650"/>
    <lineage>
        <taxon>Bacteria</taxon>
        <taxon>Pseudomonadati</taxon>
        <taxon>Thermodesulfobacteriota</taxon>
        <taxon>Desulfobulbia</taxon>
        <taxon>Desulfobulbales</taxon>
        <taxon>Desulfobulbaceae</taxon>
        <taxon>Desulfobulbus</taxon>
    </lineage>
</organism>
<dbReference type="InterPro" id="IPR037185">
    <property type="entry name" value="EmrE-like"/>
</dbReference>
<dbReference type="AlphaFoldDB" id="A0A7U4DQH0"/>
<reference evidence="8 9" key="1">
    <citation type="journal article" date="2011" name="Stand. Genomic Sci.">
        <title>Complete genome sequence of Desulfobulbus propionicus type strain (1pr3).</title>
        <authorList>
            <person name="Pagani I."/>
            <person name="Lapidus A."/>
            <person name="Nolan M."/>
            <person name="Lucas S."/>
            <person name="Hammon N."/>
            <person name="Deshpande S."/>
            <person name="Cheng J.F."/>
            <person name="Chertkov O."/>
            <person name="Davenport K."/>
            <person name="Tapia R."/>
            <person name="Han C."/>
            <person name="Goodwin L."/>
            <person name="Pitluck S."/>
            <person name="Liolios K."/>
            <person name="Mavromatis K."/>
            <person name="Ivanova N."/>
            <person name="Mikhailova N."/>
            <person name="Pati A."/>
            <person name="Chen A."/>
            <person name="Palaniappan K."/>
            <person name="Land M."/>
            <person name="Hauser L."/>
            <person name="Chang Y.J."/>
            <person name="Jeffries C.D."/>
            <person name="Detter J.C."/>
            <person name="Brambilla E."/>
            <person name="Kannan K.P."/>
            <person name="Djao O.D."/>
            <person name="Rohde M."/>
            <person name="Pukall R."/>
            <person name="Spring S."/>
            <person name="Goker M."/>
            <person name="Sikorski J."/>
            <person name="Woyke T."/>
            <person name="Bristow J."/>
            <person name="Eisen J.A."/>
            <person name="Markowitz V."/>
            <person name="Hugenholtz P."/>
            <person name="Kyrpides N.C."/>
            <person name="Klenk H.P."/>
        </authorList>
    </citation>
    <scope>NUCLEOTIDE SEQUENCE [LARGE SCALE GENOMIC DNA]</scope>
    <source>
        <strain evidence="9">ATCC 33891 / DSM 2032 / 1pr3</strain>
    </source>
</reference>
<dbReference type="GO" id="GO:0005886">
    <property type="term" value="C:plasma membrane"/>
    <property type="evidence" value="ECO:0007669"/>
    <property type="project" value="UniProtKB-SubCell"/>
</dbReference>
<dbReference type="InterPro" id="IPR000620">
    <property type="entry name" value="EamA_dom"/>
</dbReference>
<feature type="transmembrane region" description="Helical" evidence="6">
    <location>
        <begin position="129"/>
        <end position="145"/>
    </location>
</feature>
<protein>
    <recommendedName>
        <fullName evidence="7">EamA domain-containing protein</fullName>
    </recommendedName>
</protein>
<evidence type="ECO:0000256" key="4">
    <source>
        <dbReference type="ARBA" id="ARBA00022989"/>
    </source>
</evidence>
<dbReference type="EMBL" id="CP002364">
    <property type="protein sequence ID" value="ADW19117.1"/>
    <property type="molecule type" value="Genomic_DNA"/>
</dbReference>
<feature type="transmembrane region" description="Helical" evidence="6">
    <location>
        <begin position="104"/>
        <end position="122"/>
    </location>
</feature>
<accession>A0A7U4DQH0</accession>
<evidence type="ECO:0000256" key="5">
    <source>
        <dbReference type="ARBA" id="ARBA00023136"/>
    </source>
</evidence>
<evidence type="ECO:0000256" key="2">
    <source>
        <dbReference type="ARBA" id="ARBA00022475"/>
    </source>
</evidence>
<dbReference type="SUPFAM" id="SSF103481">
    <property type="entry name" value="Multidrug resistance efflux transporter EmrE"/>
    <property type="match status" value="2"/>
</dbReference>
<evidence type="ECO:0000256" key="6">
    <source>
        <dbReference type="SAM" id="Phobius"/>
    </source>
</evidence>
<feature type="transmembrane region" description="Helical" evidence="6">
    <location>
        <begin position="43"/>
        <end position="62"/>
    </location>
</feature>
<keyword evidence="4 6" id="KW-1133">Transmembrane helix</keyword>
<dbReference type="PANTHER" id="PTHR42920">
    <property type="entry name" value="OS03G0707200 PROTEIN-RELATED"/>
    <property type="match status" value="1"/>
</dbReference>
<dbReference type="Pfam" id="PF00892">
    <property type="entry name" value="EamA"/>
    <property type="match status" value="2"/>
</dbReference>
<feature type="transmembrane region" description="Helical" evidence="6">
    <location>
        <begin position="188"/>
        <end position="213"/>
    </location>
</feature>
<feature type="transmembrane region" description="Helical" evidence="6">
    <location>
        <begin position="271"/>
        <end position="290"/>
    </location>
</feature>
<feature type="transmembrane region" description="Helical" evidence="6">
    <location>
        <begin position="74"/>
        <end position="92"/>
    </location>
</feature>
<evidence type="ECO:0000256" key="1">
    <source>
        <dbReference type="ARBA" id="ARBA00004651"/>
    </source>
</evidence>
<dbReference type="KEGG" id="dpr:Despr_2984"/>